<dbReference type="PANTHER" id="PTHR22789:SF0">
    <property type="entry name" value="3-OXO-TETRONATE 4-PHOSPHATE DECARBOXYLASE-RELATED"/>
    <property type="match status" value="1"/>
</dbReference>
<keyword evidence="1" id="KW-0479">Metal-binding</keyword>
<protein>
    <submittedName>
        <fullName evidence="4">L-fuculose 1-phosphate aldolase</fullName>
    </submittedName>
</protein>
<dbReference type="GO" id="GO:0019323">
    <property type="term" value="P:pentose catabolic process"/>
    <property type="evidence" value="ECO:0007669"/>
    <property type="project" value="TreeGrafter"/>
</dbReference>
<dbReference type="RefSeq" id="WP_110400386.1">
    <property type="nucleotide sequence ID" value="NZ_QJJS01000006.1"/>
</dbReference>
<dbReference type="SUPFAM" id="SSF53639">
    <property type="entry name" value="AraD/HMP-PK domain-like"/>
    <property type="match status" value="1"/>
</dbReference>
<gene>
    <name evidence="4" type="ORF">C7444_10673</name>
</gene>
<dbReference type="InterPro" id="IPR001303">
    <property type="entry name" value="Aldolase_II/adducin_N"/>
</dbReference>
<proteinExistence type="predicted"/>
<dbReference type="GO" id="GO:0046872">
    <property type="term" value="F:metal ion binding"/>
    <property type="evidence" value="ECO:0007669"/>
    <property type="project" value="UniProtKB-KW"/>
</dbReference>
<dbReference type="InterPro" id="IPR036409">
    <property type="entry name" value="Aldolase_II/adducin_N_sf"/>
</dbReference>
<name>A0A318H110_9BURK</name>
<keyword evidence="2" id="KW-0456">Lyase</keyword>
<dbReference type="Pfam" id="PF00596">
    <property type="entry name" value="Aldolase_II"/>
    <property type="match status" value="1"/>
</dbReference>
<dbReference type="PANTHER" id="PTHR22789">
    <property type="entry name" value="FUCULOSE PHOSPHATE ALDOLASE"/>
    <property type="match status" value="1"/>
</dbReference>
<keyword evidence="5" id="KW-1185">Reference proteome</keyword>
<dbReference type="EMBL" id="QJJS01000006">
    <property type="protein sequence ID" value="PXW96554.1"/>
    <property type="molecule type" value="Genomic_DNA"/>
</dbReference>
<dbReference type="InterPro" id="IPR050197">
    <property type="entry name" value="Aldolase_class_II_sugar_metab"/>
</dbReference>
<dbReference type="GO" id="GO:0005829">
    <property type="term" value="C:cytosol"/>
    <property type="evidence" value="ECO:0007669"/>
    <property type="project" value="TreeGrafter"/>
</dbReference>
<sequence length="233" mass="24806">MTTTHDPADASTHRAALVAHALSLSPSGLSQGTSGNLSVRWREAGCEGMLITPSGVDYRRLQPGDIVFVQLHDGAWQGPLKPSSEWRFHRDIYLARPEVGAVVHAHPTHTTALAVQRRGIPAFHYMVAVAGGRDIRCAPYATYGTETLSRHALAALADRRACLLANHGMIAVGADLGSAFALAIEVEQLAHQYLLALGTGGPVLLPDDEMDRVLDAFRSYGANAQSAAAQEPA</sequence>
<evidence type="ECO:0000256" key="2">
    <source>
        <dbReference type="ARBA" id="ARBA00023239"/>
    </source>
</evidence>
<dbReference type="SMART" id="SM01007">
    <property type="entry name" value="Aldolase_II"/>
    <property type="match status" value="1"/>
</dbReference>
<dbReference type="GO" id="GO:0016832">
    <property type="term" value="F:aldehyde-lyase activity"/>
    <property type="evidence" value="ECO:0007669"/>
    <property type="project" value="TreeGrafter"/>
</dbReference>
<dbReference type="Proteomes" id="UP000247811">
    <property type="component" value="Unassembled WGS sequence"/>
</dbReference>
<feature type="domain" description="Class II aldolase/adducin N-terminal" evidence="3">
    <location>
        <begin position="15"/>
        <end position="194"/>
    </location>
</feature>
<organism evidence="4 5">
    <name type="scientific">Sphaerotilus hippei</name>
    <dbReference type="NCBI Taxonomy" id="744406"/>
    <lineage>
        <taxon>Bacteria</taxon>
        <taxon>Pseudomonadati</taxon>
        <taxon>Pseudomonadota</taxon>
        <taxon>Betaproteobacteria</taxon>
        <taxon>Burkholderiales</taxon>
        <taxon>Sphaerotilaceae</taxon>
        <taxon>Sphaerotilus</taxon>
    </lineage>
</organism>
<accession>A0A318H110</accession>
<dbReference type="AlphaFoldDB" id="A0A318H110"/>
<evidence type="ECO:0000256" key="1">
    <source>
        <dbReference type="ARBA" id="ARBA00022723"/>
    </source>
</evidence>
<evidence type="ECO:0000313" key="5">
    <source>
        <dbReference type="Proteomes" id="UP000247811"/>
    </source>
</evidence>
<dbReference type="OrthoDB" id="5500703at2"/>
<reference evidence="4 5" key="1">
    <citation type="submission" date="2018-05" db="EMBL/GenBank/DDBJ databases">
        <title>Genomic Encyclopedia of Type Strains, Phase IV (KMG-IV): sequencing the most valuable type-strain genomes for metagenomic binning, comparative biology and taxonomic classification.</title>
        <authorList>
            <person name="Goeker M."/>
        </authorList>
    </citation>
    <scope>NUCLEOTIDE SEQUENCE [LARGE SCALE GENOMIC DNA]</scope>
    <source>
        <strain evidence="4 5">DSM 566</strain>
    </source>
</reference>
<comment type="caution">
    <text evidence="4">The sequence shown here is derived from an EMBL/GenBank/DDBJ whole genome shotgun (WGS) entry which is preliminary data.</text>
</comment>
<evidence type="ECO:0000259" key="3">
    <source>
        <dbReference type="SMART" id="SM01007"/>
    </source>
</evidence>
<dbReference type="Gene3D" id="3.40.225.10">
    <property type="entry name" value="Class II aldolase/adducin N-terminal domain"/>
    <property type="match status" value="1"/>
</dbReference>
<evidence type="ECO:0000313" key="4">
    <source>
        <dbReference type="EMBL" id="PXW96554.1"/>
    </source>
</evidence>